<dbReference type="Proteomes" id="UP000318946">
    <property type="component" value="Chromosome"/>
</dbReference>
<dbReference type="InterPro" id="IPR016047">
    <property type="entry name" value="M23ase_b-sheet_dom"/>
</dbReference>
<gene>
    <name evidence="2" type="ORF">A5CBH24_21980</name>
</gene>
<dbReference type="SUPFAM" id="SSF51261">
    <property type="entry name" value="Duplicated hybrid motif"/>
    <property type="match status" value="1"/>
</dbReference>
<dbReference type="InterPro" id="IPR050570">
    <property type="entry name" value="Cell_wall_metabolism_enzyme"/>
</dbReference>
<dbReference type="STRING" id="1118061.GCA_000311925_00485"/>
<evidence type="ECO:0000313" key="3">
    <source>
        <dbReference type="Proteomes" id="UP000318946"/>
    </source>
</evidence>
<dbReference type="PANTHER" id="PTHR21666:SF270">
    <property type="entry name" value="MUREIN HYDROLASE ACTIVATOR ENVC"/>
    <property type="match status" value="1"/>
</dbReference>
<accession>A0A3D3YRL9</accession>
<dbReference type="GO" id="GO:0004222">
    <property type="term" value="F:metalloendopeptidase activity"/>
    <property type="evidence" value="ECO:0007669"/>
    <property type="project" value="TreeGrafter"/>
</dbReference>
<protein>
    <submittedName>
        <fullName evidence="2">Peptidase M23</fullName>
    </submittedName>
</protein>
<accession>A0A4Y1XN94</accession>
<accession>A0A4Y1WW03</accession>
<dbReference type="RefSeq" id="WP_141413208.1">
    <property type="nucleotide sequence ID" value="NZ_AP019735.1"/>
</dbReference>
<evidence type="ECO:0000259" key="1">
    <source>
        <dbReference type="Pfam" id="PF01551"/>
    </source>
</evidence>
<keyword evidence="3" id="KW-1185">Reference proteome</keyword>
<sequence length="315" mass="36353">MPDSRYIAKVRRRKTFWNNVTRVVIQLFVWTGAAVLYYFAFSIFFDTPVEYRLKHSTDRLRREYATLTGRYDSLNRVMENVIARDRNVFHILFEADPYDFEEENAANRWNFYEGLLSQSTIELQKQFARRLDATERAVADLADSYDRMAAAIDSCAYRNRIPAIQPIINKQLTLLTTSYGMRINPFQKVLRSHQGVDYAIPEGSRVFATADGTVKEVSLRNSTSGQTVVIDHGGGYETLYSHLGRIGVRRGQRVRRGDIIALSGNSGLSLAPHLHYEVRCNGMRVDPIHYFFMELSPDDYQRMMRIARSGMQSFD</sequence>
<dbReference type="EMBL" id="AP019735">
    <property type="protein sequence ID" value="BBL04885.1"/>
    <property type="molecule type" value="Genomic_DNA"/>
</dbReference>
<proteinExistence type="predicted"/>
<dbReference type="Pfam" id="PF01551">
    <property type="entry name" value="Peptidase_M23"/>
    <property type="match status" value="1"/>
</dbReference>
<dbReference type="Gene3D" id="2.70.70.10">
    <property type="entry name" value="Glucose Permease (Domain IIA)"/>
    <property type="match status" value="1"/>
</dbReference>
<reference evidence="3" key="1">
    <citation type="submission" date="2019-06" db="EMBL/GenBank/DDBJ databases">
        <title>Alistipes onderdonkii subsp. vulgaris subsp. nov., Alistipes dispar sp. nov. and Alistipes communis sp. nov., isolated from human faeces, and creation of Alistipes onderdonkii subsp. onderdonkii subsp. nov.</title>
        <authorList>
            <person name="Sakamoto M."/>
            <person name="Ikeyama N."/>
            <person name="Ogata Y."/>
            <person name="Suda W."/>
            <person name="Iino T."/>
            <person name="Hattori M."/>
            <person name="Ohkuma M."/>
        </authorList>
    </citation>
    <scope>NUCLEOTIDE SEQUENCE [LARGE SCALE GENOMIC DNA]</scope>
    <source>
        <strain evidence="3">5CBH24</strain>
    </source>
</reference>
<dbReference type="KEGG" id="acou:A5CBH24_21980"/>
<dbReference type="GeneID" id="78342912"/>
<dbReference type="OrthoDB" id="9810477at2"/>
<feature type="domain" description="M23ase beta-sheet core" evidence="1">
    <location>
        <begin position="192"/>
        <end position="287"/>
    </location>
</feature>
<dbReference type="InterPro" id="IPR011055">
    <property type="entry name" value="Dup_hybrid_motif"/>
</dbReference>
<organism evidence="2 3">
    <name type="scientific">Alistipes communis</name>
    <dbReference type="NCBI Taxonomy" id="2585118"/>
    <lineage>
        <taxon>Bacteria</taxon>
        <taxon>Pseudomonadati</taxon>
        <taxon>Bacteroidota</taxon>
        <taxon>Bacteroidia</taxon>
        <taxon>Bacteroidales</taxon>
        <taxon>Rikenellaceae</taxon>
        <taxon>Alistipes</taxon>
    </lineage>
</organism>
<name>A0A3D3YRL9_9BACT</name>
<evidence type="ECO:0000313" key="2">
    <source>
        <dbReference type="EMBL" id="BBL04885.1"/>
    </source>
</evidence>
<dbReference type="PANTHER" id="PTHR21666">
    <property type="entry name" value="PEPTIDASE-RELATED"/>
    <property type="match status" value="1"/>
</dbReference>
<dbReference type="AlphaFoldDB" id="A0A3D3YRL9"/>
<dbReference type="CDD" id="cd12797">
    <property type="entry name" value="M23_peptidase"/>
    <property type="match status" value="1"/>
</dbReference>